<feature type="coiled-coil region" evidence="4">
    <location>
        <begin position="789"/>
        <end position="823"/>
    </location>
</feature>
<keyword evidence="1" id="KW-0145">Chemotaxis</keyword>
<dbReference type="Pfam" id="PF00015">
    <property type="entry name" value="MCPsignal"/>
    <property type="match status" value="1"/>
</dbReference>
<dbReference type="CDD" id="cd17528">
    <property type="entry name" value="HAMP_III"/>
    <property type="match status" value="4"/>
</dbReference>
<dbReference type="AlphaFoldDB" id="A0A2T5GJX1"/>
<dbReference type="InterPro" id="IPR004089">
    <property type="entry name" value="MCPsignal_dom"/>
</dbReference>
<dbReference type="InterPro" id="IPR054421">
    <property type="entry name" value="McpB_HAMP_2nd"/>
</dbReference>
<evidence type="ECO:0000259" key="6">
    <source>
        <dbReference type="PROSITE" id="PS50111"/>
    </source>
</evidence>
<dbReference type="Pfam" id="PF18575">
    <property type="entry name" value="HAMP_N3"/>
    <property type="match status" value="4"/>
</dbReference>
<organism evidence="8 9">
    <name type="scientific">Sphingomonas aurantiaca</name>
    <dbReference type="NCBI Taxonomy" id="185949"/>
    <lineage>
        <taxon>Bacteria</taxon>
        <taxon>Pseudomonadati</taxon>
        <taxon>Pseudomonadota</taxon>
        <taxon>Alphaproteobacteria</taxon>
        <taxon>Sphingomonadales</taxon>
        <taxon>Sphingomonadaceae</taxon>
        <taxon>Sphingomonas</taxon>
    </lineage>
</organism>
<feature type="domain" description="HAMP" evidence="7">
    <location>
        <begin position="507"/>
        <end position="559"/>
    </location>
</feature>
<comment type="caution">
    <text evidence="8">The sequence shown here is derived from an EMBL/GenBank/DDBJ whole genome shotgun (WGS) entry which is preliminary data.</text>
</comment>
<dbReference type="Pfam" id="PF18947">
    <property type="entry name" value="HAMP_2"/>
    <property type="match status" value="1"/>
</dbReference>
<accession>A0A2T5GJX1</accession>
<feature type="domain" description="Methyl-accepting transducer" evidence="6">
    <location>
        <begin position="603"/>
        <end position="818"/>
    </location>
</feature>
<dbReference type="InterPro" id="IPR041395">
    <property type="entry name" value="McpB_HAMP_3rd"/>
</dbReference>
<keyword evidence="4" id="KW-0175">Coiled coil</keyword>
<evidence type="ECO:0000256" key="4">
    <source>
        <dbReference type="SAM" id="Coils"/>
    </source>
</evidence>
<dbReference type="InterPro" id="IPR051310">
    <property type="entry name" value="MCP_chemotaxis"/>
</dbReference>
<dbReference type="SMART" id="SM00304">
    <property type="entry name" value="HAMP"/>
    <property type="match status" value="4"/>
</dbReference>
<dbReference type="Gene3D" id="1.10.287.950">
    <property type="entry name" value="Methyl-accepting chemotaxis protein"/>
    <property type="match status" value="1"/>
</dbReference>
<feature type="compositionally biased region" description="Low complexity" evidence="5">
    <location>
        <begin position="608"/>
        <end position="636"/>
    </location>
</feature>
<dbReference type="PANTHER" id="PTHR43531:SF11">
    <property type="entry name" value="METHYL-ACCEPTING CHEMOTAXIS PROTEIN 3"/>
    <property type="match status" value="1"/>
</dbReference>
<dbReference type="CDD" id="cd17527">
    <property type="entry name" value="HAMP_II"/>
    <property type="match status" value="4"/>
</dbReference>
<evidence type="ECO:0000313" key="8">
    <source>
        <dbReference type="EMBL" id="PTQ59615.1"/>
    </source>
</evidence>
<evidence type="ECO:0000256" key="2">
    <source>
        <dbReference type="ARBA" id="ARBA00029447"/>
    </source>
</evidence>
<dbReference type="PROSITE" id="PS50885">
    <property type="entry name" value="HAMP"/>
    <property type="match status" value="1"/>
</dbReference>
<dbReference type="PANTHER" id="PTHR43531">
    <property type="entry name" value="PROTEIN ICFG"/>
    <property type="match status" value="1"/>
</dbReference>
<dbReference type="SMART" id="SM00283">
    <property type="entry name" value="MA"/>
    <property type="match status" value="1"/>
</dbReference>
<sequence length="914" mass="96933">MVPELFGGVSSRVVMTELARLEVAMAGGNLAERASLSDARGQTRHVLDAINRLLDRTLEPVTALDDAIAGMSADHDRGDIDAVLPADSFQGSFAVTAKRVNAMVAGHIAVKKKAMACVKAFSEGDFEAALEPFPGKKAFINDTIETLRGNLKGLIAEMRHMSAEHDKGDIDVFVAAQKFKGDFGVMAQGVTPVAALNVGIGTMAAAHDMGDIDVVLPVERFHGDCAFMARRVNAMVAAHIAVKKKAMACVKEISEGRFEAPLEQFPGKKAFINETIEALRGNLKGLIAELNHMSAEHEKGDIDVIVAADTFKGDFGVVARGVNEMVASHIAVKKKAMACIKEFGEGNFEAALEPFPGKKAFINDTVETLRGNLKGLIAEMHHMSAEHDKGDIDVFVAAQKFKGDFGVMAQGVNDMVASHIAVKKKAMACIKAFGEGDFDAPLEQFPGKKAFINDTVETLRHNLRAITQEIQRLIMASTAGHLNERGDATRFVGDFAALVSGINGMLDAILLPIVEGNRVLDLVSAGDLRERVEIPCDGDHRRMKDSVNALVDNLRTGASLADRIADGDLTVSHTPLSDRDMLGQALVRMVDRLRDVVGNANAAATSVSSGSQELSASSEQLSQGATEQAAATEQASASIQEMAANIRQNAENAAQTEKMARQSARDAEVSGVAVDKAVGAMRTIADKIGIVQEISRQTDLLALNAAVEAARAGEHGRGFAVVASEVRKLAERSQSAAAEISLVSSETVKAAADAGQMLSRLVPDIRRTAELVLEISSACREQDIGASQITEAIQQLDQVTQQNANASEQISSTSEELATQAEELQASIAYFRVGDEASAPLPDIPPATARRRAPAPAAKPVESIARKVAHRPKAASGARSNTIAGRLSQRKGFALDLSLGGPDPDDADFGGKSV</sequence>
<gene>
    <name evidence="8" type="ORF">C8J26_2465</name>
</gene>
<reference evidence="8 9" key="1">
    <citation type="submission" date="2018-04" db="EMBL/GenBank/DDBJ databases">
        <title>Genomic Encyclopedia of Type Strains, Phase III (KMG-III): the genomes of soil and plant-associated and newly described type strains.</title>
        <authorList>
            <person name="Whitman W."/>
        </authorList>
    </citation>
    <scope>NUCLEOTIDE SEQUENCE [LARGE SCALE GENOMIC DNA]</scope>
    <source>
        <strain evidence="8 9">MA101b</strain>
    </source>
</reference>
<name>A0A2T5GJX1_9SPHN</name>
<evidence type="ECO:0000256" key="5">
    <source>
        <dbReference type="SAM" id="MobiDB-lite"/>
    </source>
</evidence>
<dbReference type="SUPFAM" id="SSF58104">
    <property type="entry name" value="Methyl-accepting chemotaxis protein (MCP) signaling domain"/>
    <property type="match status" value="1"/>
</dbReference>
<dbReference type="GO" id="GO:0006935">
    <property type="term" value="P:chemotaxis"/>
    <property type="evidence" value="ECO:0007669"/>
    <property type="project" value="UniProtKB-KW"/>
</dbReference>
<evidence type="ECO:0000256" key="3">
    <source>
        <dbReference type="PROSITE-ProRule" id="PRU00284"/>
    </source>
</evidence>
<feature type="region of interest" description="Disordered" evidence="5">
    <location>
        <begin position="604"/>
        <end position="636"/>
    </location>
</feature>
<dbReference type="GO" id="GO:0004888">
    <property type="term" value="F:transmembrane signaling receptor activity"/>
    <property type="evidence" value="ECO:0007669"/>
    <property type="project" value="TreeGrafter"/>
</dbReference>
<evidence type="ECO:0000313" key="9">
    <source>
        <dbReference type="Proteomes" id="UP000244189"/>
    </source>
</evidence>
<comment type="similarity">
    <text evidence="2">Belongs to the methyl-accepting chemotaxis (MCP) protein family.</text>
</comment>
<evidence type="ECO:0000259" key="7">
    <source>
        <dbReference type="PROSITE" id="PS50885"/>
    </source>
</evidence>
<dbReference type="GO" id="GO:0005886">
    <property type="term" value="C:plasma membrane"/>
    <property type="evidence" value="ECO:0007669"/>
    <property type="project" value="TreeGrafter"/>
</dbReference>
<evidence type="ECO:0000256" key="1">
    <source>
        <dbReference type="ARBA" id="ARBA00022500"/>
    </source>
</evidence>
<keyword evidence="9" id="KW-1185">Reference proteome</keyword>
<dbReference type="EMBL" id="QAOG01000004">
    <property type="protein sequence ID" value="PTQ59615.1"/>
    <property type="molecule type" value="Genomic_DNA"/>
</dbReference>
<dbReference type="Pfam" id="PF21927">
    <property type="entry name" value="McpB_HAMP_2"/>
    <property type="match status" value="3"/>
</dbReference>
<dbReference type="RefSeq" id="WP_208631384.1">
    <property type="nucleotide sequence ID" value="NZ_QAOG01000004.1"/>
</dbReference>
<dbReference type="Proteomes" id="UP000244189">
    <property type="component" value="Unassembled WGS sequence"/>
</dbReference>
<proteinExistence type="inferred from homology"/>
<dbReference type="GO" id="GO:0007165">
    <property type="term" value="P:signal transduction"/>
    <property type="evidence" value="ECO:0007669"/>
    <property type="project" value="UniProtKB-KW"/>
</dbReference>
<feature type="region of interest" description="Disordered" evidence="5">
    <location>
        <begin position="839"/>
        <end position="885"/>
    </location>
</feature>
<dbReference type="PROSITE" id="PS50111">
    <property type="entry name" value="CHEMOTAXIS_TRANSDUC_2"/>
    <property type="match status" value="1"/>
</dbReference>
<protein>
    <submittedName>
        <fullName evidence="8">Methyl-accepting chemotaxis protein</fullName>
    </submittedName>
</protein>
<keyword evidence="3" id="KW-0807">Transducer</keyword>
<feature type="region of interest" description="Disordered" evidence="5">
    <location>
        <begin position="895"/>
        <end position="914"/>
    </location>
</feature>
<dbReference type="Gene3D" id="1.20.120.1530">
    <property type="match status" value="6"/>
</dbReference>
<dbReference type="InterPro" id="IPR003660">
    <property type="entry name" value="HAMP_dom"/>
</dbReference>